<feature type="region of interest" description="Disordered" evidence="2">
    <location>
        <begin position="196"/>
        <end position="251"/>
    </location>
</feature>
<keyword evidence="4" id="KW-0548">Nucleotidyltransferase</keyword>
<evidence type="ECO:0000313" key="4">
    <source>
        <dbReference type="EMBL" id="AAA97394.1"/>
    </source>
</evidence>
<feature type="coiled-coil region" evidence="1">
    <location>
        <begin position="469"/>
        <end position="496"/>
    </location>
</feature>
<organism evidence="4">
    <name type="scientific">Ascaris lumbricoides</name>
    <name type="common">Giant roundworm</name>
    <dbReference type="NCBI Taxonomy" id="6252"/>
    <lineage>
        <taxon>Eukaryota</taxon>
        <taxon>Metazoa</taxon>
        <taxon>Ecdysozoa</taxon>
        <taxon>Nematoda</taxon>
        <taxon>Chromadorea</taxon>
        <taxon>Rhabditida</taxon>
        <taxon>Spirurina</taxon>
        <taxon>Ascaridomorpha</taxon>
        <taxon>Ascaridoidea</taxon>
        <taxon>Ascarididae</taxon>
        <taxon>Ascaris</taxon>
    </lineage>
</organism>
<keyword evidence="1" id="KW-0175">Coiled coil</keyword>
<proteinExistence type="predicted"/>
<dbReference type="Pfam" id="PF00078">
    <property type="entry name" value="RVT_1"/>
    <property type="match status" value="1"/>
</dbReference>
<protein>
    <submittedName>
        <fullName evidence="4">Reverse transcriptase</fullName>
    </submittedName>
</protein>
<accession>V9GZW5</accession>
<evidence type="ECO:0000256" key="1">
    <source>
        <dbReference type="SAM" id="Coils"/>
    </source>
</evidence>
<dbReference type="PANTHER" id="PTHR35450">
    <property type="entry name" value="REVERSE TRANSCRIPTASE DOMAIN-CONTAINING PROTEIN"/>
    <property type="match status" value="1"/>
</dbReference>
<feature type="domain" description="Reverse transcriptase" evidence="3">
    <location>
        <begin position="613"/>
        <end position="907"/>
    </location>
</feature>
<dbReference type="PANTHER" id="PTHR35450:SF2">
    <property type="entry name" value="REVERSE TRANSCRIPTASE DOMAIN-CONTAINING PROTEIN"/>
    <property type="match status" value="1"/>
</dbReference>
<keyword evidence="4" id="KW-0808">Transferase</keyword>
<dbReference type="PROSITE" id="PS50878">
    <property type="entry name" value="RT_POL"/>
    <property type="match status" value="1"/>
</dbReference>
<dbReference type="CDD" id="cd01650">
    <property type="entry name" value="RT_nLTR_like"/>
    <property type="match status" value="1"/>
</dbReference>
<dbReference type="GO" id="GO:0003964">
    <property type="term" value="F:RNA-directed DNA polymerase activity"/>
    <property type="evidence" value="ECO:0007669"/>
    <property type="project" value="UniProtKB-KW"/>
</dbReference>
<feature type="region of interest" description="Disordered" evidence="2">
    <location>
        <begin position="37"/>
        <end position="84"/>
    </location>
</feature>
<dbReference type="EMBL" id="U29445">
    <property type="protein sequence ID" value="AAA97394.1"/>
    <property type="molecule type" value="Genomic_DNA"/>
</dbReference>
<name>V9GZW5_ASCLU</name>
<keyword evidence="4" id="KW-0695">RNA-directed DNA polymerase</keyword>
<evidence type="ECO:0000259" key="3">
    <source>
        <dbReference type="PROSITE" id="PS50878"/>
    </source>
</evidence>
<dbReference type="SMART" id="SM00717">
    <property type="entry name" value="SANT"/>
    <property type="match status" value="1"/>
</dbReference>
<dbReference type="InterPro" id="IPR000477">
    <property type="entry name" value="RT_dom"/>
</dbReference>
<evidence type="ECO:0000256" key="2">
    <source>
        <dbReference type="SAM" id="MobiDB-lite"/>
    </source>
</evidence>
<sequence>EDHNPKGWTQSPRHVWCWLSWSVVGRIAMPCSTNSFFERGTPEPHREPISGTDSSESLGMGTHRSPRLNDDEVINGPKGHESDPVHVVRAPRTLHPRRLELPIGVNNLGEASQLRQDSAIAEEAQLESTENHDGRRPPLRGGRKLWSEKEIATLRRLCEAYGNRQVCWKEVQRKFADFHEERTVAALATKWGALKRPRAPMVGAPPTPDHDPERGPAGEGDGGTTSQENVPTDDPIPANGPTEGKESDVRPAVACRCTEPEEQLMESDVRPPAVVRLADPEQHTMKSGVKPVALDGSADLEERPKEKDIEQMGVDFEGEPRFRAFRKAFYGYFRWAVNSFDREPVKRVRRDCPKVFYAYADYLIATGSSKALGPNQSRIGRLNGLVYAAARTIHQFWREEVGHRQQGEKGWYTKTKATREDLQMLISMMESELARRKEKRKPGAKELENIHKLVARLGTRSTSGIVRRLEMTRQRLKLLEDRISLHEQEKRRKRLRKQFAETPSLKLLTKGAKDRGDTMVTMKSVMDFWRPIIGRRVTSNPDQLQVLRDWRDEQKKAYPADLDLEKADLEEKYEGAIRRIQPWKAPGPDGLHAHWWKALPSAKRLLGELVVDWLTTGKVTTGWMCRGRTILIPKKGDRGDPSNYRPITCLNTCYKVLTSVMNSVILSHLSRGEALPMNQRAMRKREWGCTHAMVLDRAMVMDAMAQKKHSLSVAWLDYRKAYDSVSHEYIRWAINSVNIPRSVQLTLKRLMSDWETRFESTQCRPKLRSDKMKVLNGIFQGDSLSPTLFVLCIAPISYALNKGVGQCQSSSGWSAGYGFEIGHQFYMDDLKLYARTPAMLDSQIQVVSEVSEAMGLHLNLSKCAKAHYAPHGAGGAQEAVEGAEGSRKGEIPILGLRSTYKYLGVEQRLLPMEVALKEFEDKFMDRAETIFASELTWGQMATAYNTIAIAGLRYVYSNTNGASPKLLEALKRAATLDTRIRDLLRRHKCRFRNSFVERLYIPRECGGYGLKSVEDTLRESILATWSYIATNPHLAGQQYFFERLAARGKRTPMADGVKILLDLGVEPQVDLKRRTVTVDGIVFEDPTKLHRYLVGKLLKARTEARIRRWKEASLAGRLVNDTSIDMRLSCLWMKKGFVSARNLRDALAVQEGSLLTRACPALKGKGGQEVCRCCHAAPETAEHITSACRYWLPSLYVERHDSVARNLYYVICCRYGITPVHYSNRVSPLSENSQCRVLWNMDMQTRTPMKHRKPDIVVFDLKREKILMFEVSIAHASGLLKQREIKINRYTVNSEELPDETITPYPPGPNLAADLAATYGWQVEFAPVVVGTCGEHVPAVKEDLQRTLDLKPHQVEALLERISRSAVIGTARVVRAHLACS</sequence>
<feature type="non-terminal residue" evidence="4">
    <location>
        <position position="1"/>
    </location>
</feature>
<dbReference type="InterPro" id="IPR001005">
    <property type="entry name" value="SANT/Myb"/>
</dbReference>
<reference evidence="4" key="1">
    <citation type="journal article" date="1995" name="Nucleic Acids Res.">
        <title>R4, a non-LTR retrotransposon specific to the large subunit rRNA genes of nematodes.</title>
        <authorList>
            <person name="Burke W.D."/>
            <person name="Muller F."/>
            <person name="Eickbush T.H."/>
        </authorList>
    </citation>
    <scope>NUCLEOTIDE SEQUENCE</scope>
</reference>